<dbReference type="InterPro" id="IPR004811">
    <property type="entry name" value="RelA/Spo_fam"/>
</dbReference>
<reference evidence="4 6" key="2">
    <citation type="submission" date="2018-06" db="EMBL/GenBank/DDBJ databases">
        <authorList>
            <consortium name="Pathogen Informatics"/>
            <person name="Doyle S."/>
        </authorList>
    </citation>
    <scope>NUCLEOTIDE SEQUENCE [LARGE SCALE GENOMIC DNA]</scope>
    <source>
        <strain evidence="4 6">NCTC11212</strain>
    </source>
</reference>
<keyword evidence="5" id="KW-1185">Reference proteome</keyword>
<dbReference type="KEGG" id="cbp:EB354_09780"/>
<dbReference type="InterPro" id="IPR004095">
    <property type="entry name" value="TGS"/>
</dbReference>
<dbReference type="Pfam" id="PF13328">
    <property type="entry name" value="HD_4"/>
    <property type="match status" value="1"/>
</dbReference>
<dbReference type="CDD" id="cd01668">
    <property type="entry name" value="TGS_RSH"/>
    <property type="match status" value="1"/>
</dbReference>
<dbReference type="InterPro" id="IPR007685">
    <property type="entry name" value="RelA_SpoT"/>
</dbReference>
<comment type="similarity">
    <text evidence="1">Belongs to the relA/spoT family.</text>
</comment>
<dbReference type="SMART" id="SM00471">
    <property type="entry name" value="HDc"/>
    <property type="match status" value="1"/>
</dbReference>
<dbReference type="SUPFAM" id="SSF81271">
    <property type="entry name" value="TGS-like"/>
    <property type="match status" value="1"/>
</dbReference>
<dbReference type="Gene3D" id="3.30.70.260">
    <property type="match status" value="1"/>
</dbReference>
<dbReference type="InterPro" id="IPR002912">
    <property type="entry name" value="ACT_dom"/>
</dbReference>
<comment type="function">
    <text evidence="1">In eubacteria ppGpp (guanosine 3'-diphosphate 5'-diphosphate) is a mediator of the stringent response that coordinates a variety of cellular activities in response to changes in nutritional abundance.</text>
</comment>
<dbReference type="InterPro" id="IPR045865">
    <property type="entry name" value="ACT-like_dom_sf"/>
</dbReference>
<dbReference type="EMBL" id="FUZE01000007">
    <property type="protein sequence ID" value="SKB73616.1"/>
    <property type="molecule type" value="Genomic_DNA"/>
</dbReference>
<dbReference type="EC" id="3.1.7.2" evidence="4"/>
<dbReference type="GO" id="GO:0015969">
    <property type="term" value="P:guanosine tetraphosphate metabolic process"/>
    <property type="evidence" value="ECO:0007669"/>
    <property type="project" value="InterPro"/>
</dbReference>
<dbReference type="Proteomes" id="UP000190669">
    <property type="component" value="Unassembled WGS sequence"/>
</dbReference>
<dbReference type="GO" id="GO:0005886">
    <property type="term" value="C:plasma membrane"/>
    <property type="evidence" value="ECO:0007669"/>
    <property type="project" value="TreeGrafter"/>
</dbReference>
<accession>A0AAX2IPW8</accession>
<evidence type="ECO:0000313" key="6">
    <source>
        <dbReference type="Proteomes" id="UP000251937"/>
    </source>
</evidence>
<dbReference type="RefSeq" id="WP_079465178.1">
    <property type="nucleotide sequence ID" value="NZ_CP033934.1"/>
</dbReference>
<dbReference type="InterPro" id="IPR003607">
    <property type="entry name" value="HD/PDEase_dom"/>
</dbReference>
<dbReference type="Gene3D" id="3.30.460.10">
    <property type="entry name" value="Beta Polymerase, domain 2"/>
    <property type="match status" value="1"/>
</dbReference>
<dbReference type="Gene3D" id="3.10.20.30">
    <property type="match status" value="1"/>
</dbReference>
<name>A0AAX2IPW8_9FLAO</name>
<evidence type="ECO:0000259" key="2">
    <source>
        <dbReference type="PROSITE" id="PS51880"/>
    </source>
</evidence>
<dbReference type="SUPFAM" id="SSF109604">
    <property type="entry name" value="HD-domain/PDEase-like"/>
    <property type="match status" value="1"/>
</dbReference>
<evidence type="ECO:0000256" key="1">
    <source>
        <dbReference type="RuleBase" id="RU003847"/>
    </source>
</evidence>
<evidence type="ECO:0000313" key="3">
    <source>
        <dbReference type="EMBL" id="SKB73616.1"/>
    </source>
</evidence>
<dbReference type="AlphaFoldDB" id="A0AAX2IPW8"/>
<gene>
    <name evidence="4" type="primary">spoT_1</name>
    <name evidence="4" type="ORF">NCTC11212_03699</name>
    <name evidence="3" type="ORF">SAMN05421800_10763</name>
</gene>
<dbReference type="PROSITE" id="PS51880">
    <property type="entry name" value="TGS"/>
    <property type="match status" value="1"/>
</dbReference>
<dbReference type="GO" id="GO:0008893">
    <property type="term" value="F:guanosine-3',5'-bis(diphosphate) 3'-diphosphatase activity"/>
    <property type="evidence" value="ECO:0007669"/>
    <property type="project" value="UniProtKB-EC"/>
</dbReference>
<dbReference type="InterPro" id="IPR033655">
    <property type="entry name" value="TGS_RelA/SpoT"/>
</dbReference>
<dbReference type="Gene3D" id="1.10.3210.10">
    <property type="entry name" value="Hypothetical protein af1432"/>
    <property type="match status" value="1"/>
</dbReference>
<evidence type="ECO:0000313" key="5">
    <source>
        <dbReference type="Proteomes" id="UP000190669"/>
    </source>
</evidence>
<dbReference type="InterPro" id="IPR012675">
    <property type="entry name" value="Beta-grasp_dom_sf"/>
</dbReference>
<dbReference type="SUPFAM" id="SSF55021">
    <property type="entry name" value="ACT-like"/>
    <property type="match status" value="1"/>
</dbReference>
<dbReference type="FunFam" id="3.10.20.30:FF:000002">
    <property type="entry name" value="GTP pyrophosphokinase (RelA/SpoT)"/>
    <property type="match status" value="1"/>
</dbReference>
<dbReference type="CDD" id="cd04876">
    <property type="entry name" value="ACT_RelA-SpoT"/>
    <property type="match status" value="1"/>
</dbReference>
<dbReference type="NCBIfam" id="TIGR00691">
    <property type="entry name" value="spoT_relA"/>
    <property type="match status" value="1"/>
</dbReference>
<dbReference type="PANTHER" id="PTHR21262">
    <property type="entry name" value="GUANOSINE-3',5'-BIS DIPHOSPHATE 3'-PYROPHOSPHOHYDROLASE"/>
    <property type="match status" value="1"/>
</dbReference>
<dbReference type="FunFam" id="1.10.3210.10:FF:000001">
    <property type="entry name" value="GTP pyrophosphokinase RelA"/>
    <property type="match status" value="1"/>
</dbReference>
<sequence>MSYDLEQENKEISARYKDLISNTYRTLDEENNKLIRKAFDIALDAHKDQRRKTGEPYIYHPIAVAKIVATEIGLGASSIACALLHDVIEDSDYTYEDLKKIFGERIAGIVNGLTKISIMNHQNISVQSENYRKLLLTLSEDFRVILIKIADRLHNMRTLESMAPDKQKKIASETVYIYAPMAHRLGLYNIKSELEDLSLKYNNPEIYNEITEKLELAKESRIRYIDEFTKEVSERLKDEGLNVSIKGRAKAISSIYRKMLKQGVSFEEVFDNYAIRIIYKSDAKNEKFLAWKIYSIVTDVYHSNPSRMRDWITQPRSTGYESLHLTVLGPDKKWIEVQIRSERMDDIAEKGVAAHYKYKEGYKQSNDDRNFEKWVTEIRDVLEQQQNLTTSELLDNIKLNLYSKEVFVFTPKGEIKILPTNATALDFAFSVHSDLGMKCLGAKINGKLVPISYVLQNGDQVDILSSQNQKPKFDWLDFVVTSKAKSKIKSYLNSEKNTFVEEGKEILQRKLRHAKINFNDEEINKLQKFFNLKSSQELFLKFQTNELDASSLRKYIESKNVFNNLLSRFKRNNTKNQHYEEPKEINLDMIVFGKDEEKLNYSYAKCCTVIPGDKIFGFITISDGIKVHSDNCPNAINLRAQYDYRVIPAKWVNEESFKNRIKIEIEGLDRMGMINDITTVISGAMGMDMKSMSIESNNGIFTGNINLEVKHKGQLEETFKKLKAIDGISRIRRI</sequence>
<reference evidence="3 5" key="1">
    <citation type="submission" date="2017-02" db="EMBL/GenBank/DDBJ databases">
        <authorList>
            <person name="Varghese N."/>
            <person name="Submissions S."/>
        </authorList>
    </citation>
    <scope>NUCLEOTIDE SEQUENCE [LARGE SCALE GENOMIC DNA]</scope>
    <source>
        <strain evidence="3 5">DSM 16775</strain>
    </source>
</reference>
<dbReference type="Pfam" id="PF02824">
    <property type="entry name" value="TGS"/>
    <property type="match status" value="1"/>
</dbReference>
<dbReference type="Pfam" id="PF13291">
    <property type="entry name" value="ACT_4"/>
    <property type="match status" value="1"/>
</dbReference>
<protein>
    <submittedName>
        <fullName evidence="3">GTP pyrophosphokinase</fullName>
    </submittedName>
    <submittedName>
        <fullName evidence="4">Guanosine-3',5'-bis(Diphosphate) 3'-pyrophosphohydrolase</fullName>
        <ecNumber evidence="4">3.1.7.2</ecNumber>
    </submittedName>
</protein>
<dbReference type="PANTHER" id="PTHR21262:SF31">
    <property type="entry name" value="GTP PYROPHOSPHOKINASE"/>
    <property type="match status" value="1"/>
</dbReference>
<dbReference type="Pfam" id="PF04607">
    <property type="entry name" value="RelA_SpoT"/>
    <property type="match status" value="1"/>
</dbReference>
<comment type="caution">
    <text evidence="4">The sequence shown here is derived from an EMBL/GenBank/DDBJ whole genome shotgun (WGS) entry which is preliminary data.</text>
</comment>
<dbReference type="EMBL" id="UAVR01000019">
    <property type="protein sequence ID" value="SQA92059.1"/>
    <property type="molecule type" value="Genomic_DNA"/>
</dbReference>
<evidence type="ECO:0000313" key="4">
    <source>
        <dbReference type="EMBL" id="SQA92059.1"/>
    </source>
</evidence>
<dbReference type="SUPFAM" id="SSF81301">
    <property type="entry name" value="Nucleotidyltransferase"/>
    <property type="match status" value="1"/>
</dbReference>
<proteinExistence type="inferred from homology"/>
<dbReference type="InterPro" id="IPR043519">
    <property type="entry name" value="NT_sf"/>
</dbReference>
<dbReference type="Proteomes" id="UP000251937">
    <property type="component" value="Unassembled WGS sequence"/>
</dbReference>
<feature type="domain" description="TGS" evidence="2">
    <location>
        <begin position="404"/>
        <end position="465"/>
    </location>
</feature>
<dbReference type="Pfam" id="PF19296">
    <property type="entry name" value="RelA_AH_RIS"/>
    <property type="match status" value="1"/>
</dbReference>
<dbReference type="SMART" id="SM00954">
    <property type="entry name" value="RelA_SpoT"/>
    <property type="match status" value="1"/>
</dbReference>
<keyword evidence="4" id="KW-0378">Hydrolase</keyword>
<dbReference type="InterPro" id="IPR045600">
    <property type="entry name" value="RelA/SpoT_AH_RIS"/>
</dbReference>
<dbReference type="CDD" id="cd00077">
    <property type="entry name" value="HDc"/>
    <property type="match status" value="1"/>
</dbReference>
<organism evidence="4 6">
    <name type="scientific">Chryseobacterium balustinum</name>
    <dbReference type="NCBI Taxonomy" id="246"/>
    <lineage>
        <taxon>Bacteria</taxon>
        <taxon>Pseudomonadati</taxon>
        <taxon>Bacteroidota</taxon>
        <taxon>Flavobacteriia</taxon>
        <taxon>Flavobacteriales</taxon>
        <taxon>Weeksellaceae</taxon>
        <taxon>Chryseobacterium group</taxon>
        <taxon>Chryseobacterium</taxon>
    </lineage>
</organism>
<dbReference type="CDD" id="cd05399">
    <property type="entry name" value="NT_Rel-Spo_like"/>
    <property type="match status" value="1"/>
</dbReference>
<dbReference type="InterPro" id="IPR012676">
    <property type="entry name" value="TGS-like"/>
</dbReference>